<dbReference type="EMBL" id="AZST01000153">
    <property type="protein sequence ID" value="KEP51641.1"/>
    <property type="molecule type" value="Genomic_DNA"/>
</dbReference>
<evidence type="ECO:0000313" key="2">
    <source>
        <dbReference type="EMBL" id="KEP51641.1"/>
    </source>
</evidence>
<reference evidence="2 3" key="1">
    <citation type="submission" date="2013-12" db="EMBL/GenBank/DDBJ databases">
        <authorList>
            <person name="Cubeta M."/>
            <person name="Pakala S."/>
            <person name="Fedorova N."/>
            <person name="Thomas E."/>
            <person name="Dean R."/>
            <person name="Jabaji S."/>
            <person name="Neate S."/>
            <person name="Toda T."/>
            <person name="Tavantzis S."/>
            <person name="Vilgalys R."/>
            <person name="Bharathan N."/>
            <person name="Pakala S."/>
            <person name="Losada L.S."/>
            <person name="Zafar N."/>
            <person name="Nierman W."/>
        </authorList>
    </citation>
    <scope>NUCLEOTIDE SEQUENCE [LARGE SCALE GENOMIC DNA]</scope>
    <source>
        <strain evidence="2 3">123E</strain>
    </source>
</reference>
<keyword evidence="3" id="KW-1185">Reference proteome</keyword>
<feature type="region of interest" description="Disordered" evidence="1">
    <location>
        <begin position="477"/>
        <end position="514"/>
    </location>
</feature>
<dbReference type="AlphaFoldDB" id="A0A074RX14"/>
<organism evidence="2 3">
    <name type="scientific">Rhizoctonia solani 123E</name>
    <dbReference type="NCBI Taxonomy" id="1423351"/>
    <lineage>
        <taxon>Eukaryota</taxon>
        <taxon>Fungi</taxon>
        <taxon>Dikarya</taxon>
        <taxon>Basidiomycota</taxon>
        <taxon>Agaricomycotina</taxon>
        <taxon>Agaricomycetes</taxon>
        <taxon>Cantharellales</taxon>
        <taxon>Ceratobasidiaceae</taxon>
        <taxon>Rhizoctonia</taxon>
    </lineage>
</organism>
<proteinExistence type="predicted"/>
<sequence>MELPRFNYAVLCLTQAATAMSAAAEALALAAQAISSAGAELDNWCGSFEHVGVDSAIPRIVQGGDRTNTADNDYYLSDDNNDKYITALLKRQQSSEPRPEVEKGSTESVSSVPHEPRPVSSYPSSVPPDPERSTTDSNDLPKPGICFERHLLVDLETDVIPTICALTERFPKVVCYMQCALPSIMIYHRIIKQITDATVYAVTRPNMSQSDSTWGAFNRREKVIILFPETLFSNTPLRALGNICVIHVGWPSNAQSYRSQLALHDAPCSVLVGCMQDRSIFPSSEDLISETAPWPAEDRQLLGNEVARLFPKFEAALSGIPRATKDKFYQDWIEAHGPQGHRYVSTWDAVTLVNRANLYICDVLGYNSSNKDWSLPRTPPVSHAFVSQNGLDSAVDNGVLILIEGGPGLGHPIDLPKDASPMSKPIPTTVPEVPLAEAARQTENATPITVSKLQESDANRKKVDQLVSRSQSVVSGARTPELRLEGGNPVHLPTDTNNIRLVSSDDTKNSESASKQALTKTSEYCVVLEDFHLIPAICMLAKDISCKNIICYVQIVGVIQTLITQIHALTSRPIFIVASPNSAALPGALKAFESPVGGIVFCNYLLPPCQPLHSKTIHRIIHAGWTGKPELYSQQISTTSNTPNSMIMTKSQYLGIPEPNALFGESQLNMTRKVLDPAHFDTIVSKWESQMNHAPEKALNACYMEWLAYHGKGQYKVETWSTIELVTQANMFGEKVLRRKGSPTKLAASEGLVRHLKLQPAVQAGVLRVTKH</sequence>
<dbReference type="HOGENOM" id="CLU_362137_0_0_1"/>
<evidence type="ECO:0000313" key="3">
    <source>
        <dbReference type="Proteomes" id="UP000027456"/>
    </source>
</evidence>
<dbReference type="OrthoDB" id="3242214at2759"/>
<gene>
    <name evidence="2" type="ORF">V565_058080</name>
</gene>
<name>A0A074RX14_9AGAM</name>
<comment type="caution">
    <text evidence="2">The sequence shown here is derived from an EMBL/GenBank/DDBJ whole genome shotgun (WGS) entry which is preliminary data.</text>
</comment>
<evidence type="ECO:0000256" key="1">
    <source>
        <dbReference type="SAM" id="MobiDB-lite"/>
    </source>
</evidence>
<dbReference type="Proteomes" id="UP000027456">
    <property type="component" value="Unassembled WGS sequence"/>
</dbReference>
<accession>A0A074RX14</accession>
<feature type="region of interest" description="Disordered" evidence="1">
    <location>
        <begin position="90"/>
        <end position="141"/>
    </location>
</feature>
<protein>
    <submittedName>
        <fullName evidence="2">Uncharacterized protein</fullName>
    </submittedName>
</protein>